<name>S4RJJ1_PETMA</name>
<evidence type="ECO:0000256" key="1">
    <source>
        <dbReference type="SAM" id="Coils"/>
    </source>
</evidence>
<dbReference type="Ensembl" id="ENSPMAT00000005394.1">
    <property type="protein sequence ID" value="ENSPMAP00000005374.1"/>
    <property type="gene ID" value="ENSPMAG00000004909.1"/>
</dbReference>
<keyword evidence="1" id="KW-0175">Coiled coil</keyword>
<protein>
    <submittedName>
        <fullName evidence="2">Uncharacterized protein</fullName>
    </submittedName>
</protein>
<sequence length="145" mass="16324">EELRASVSQKEAQLSGLKQEKERLVSELAQVKQGELVGQKLDEEKSTLNQQLLDMKRRESTLVAEFEEERSSLRKTLDLTSSKISGRDRELDKLKTELSALRGAGNAARDLQSTVQALETEKARLEQKVRSLESALGETKRKLDT</sequence>
<proteinExistence type="predicted"/>
<dbReference type="GeneTree" id="ENSGT00950000186430"/>
<reference evidence="2" key="2">
    <citation type="submission" date="2025-09" db="UniProtKB">
        <authorList>
            <consortium name="Ensembl"/>
        </authorList>
    </citation>
    <scope>IDENTIFICATION</scope>
</reference>
<dbReference type="AlphaFoldDB" id="S4RJJ1"/>
<feature type="coiled-coil region" evidence="1">
    <location>
        <begin position="101"/>
        <end position="142"/>
    </location>
</feature>
<reference evidence="2" key="1">
    <citation type="submission" date="2025-08" db="UniProtKB">
        <authorList>
            <consortium name="Ensembl"/>
        </authorList>
    </citation>
    <scope>IDENTIFICATION</scope>
</reference>
<evidence type="ECO:0000313" key="2">
    <source>
        <dbReference type="Ensembl" id="ENSPMAP00000005374.1"/>
    </source>
</evidence>
<accession>S4RJJ1</accession>
<dbReference type="STRING" id="7757.ENSPMAP00000005374"/>
<dbReference type="HOGENOM" id="CLU_1791362_0_0_1"/>
<organism evidence="2">
    <name type="scientific">Petromyzon marinus</name>
    <name type="common">Sea lamprey</name>
    <dbReference type="NCBI Taxonomy" id="7757"/>
    <lineage>
        <taxon>Eukaryota</taxon>
        <taxon>Metazoa</taxon>
        <taxon>Chordata</taxon>
        <taxon>Craniata</taxon>
        <taxon>Vertebrata</taxon>
        <taxon>Cyclostomata</taxon>
        <taxon>Hyperoartia</taxon>
        <taxon>Petromyzontiformes</taxon>
        <taxon>Petromyzontidae</taxon>
        <taxon>Petromyzon</taxon>
    </lineage>
</organism>
<feature type="coiled-coil region" evidence="1">
    <location>
        <begin position="7"/>
        <end position="58"/>
    </location>
</feature>